<protein>
    <submittedName>
        <fullName evidence="1">Uncharacterized protein</fullName>
    </submittedName>
</protein>
<dbReference type="EMBL" id="FQXS01000003">
    <property type="protein sequence ID" value="SHH52205.1"/>
    <property type="molecule type" value="Genomic_DNA"/>
</dbReference>
<organism evidence="1 2">
    <name type="scientific">Desulfofustis glycolicus DSM 9705</name>
    <dbReference type="NCBI Taxonomy" id="1121409"/>
    <lineage>
        <taxon>Bacteria</taxon>
        <taxon>Pseudomonadati</taxon>
        <taxon>Thermodesulfobacteriota</taxon>
        <taxon>Desulfobulbia</taxon>
        <taxon>Desulfobulbales</taxon>
        <taxon>Desulfocapsaceae</taxon>
        <taxon>Desulfofustis</taxon>
    </lineage>
</organism>
<accession>A0A1M5TN26</accession>
<sequence>MDSRRRKDELTEKAAADPLSSERRTAVKTIVSGISALTAYHLMPVDWSRPIVEQVLLPAHAAASGFLLHDPCSIQLLSGTNSSSSVSIRVSGFVSPPFGGLAVQITATPSGAGSPVSGASVTAADGTFSVIIDFTSSPGIQSISVVTSVAGASGAASCSITVPAGSTTTPTPSTTPS</sequence>
<evidence type="ECO:0000313" key="2">
    <source>
        <dbReference type="Proteomes" id="UP000184139"/>
    </source>
</evidence>
<reference evidence="1 2" key="1">
    <citation type="submission" date="2016-11" db="EMBL/GenBank/DDBJ databases">
        <authorList>
            <person name="Jaros S."/>
            <person name="Januszkiewicz K."/>
            <person name="Wedrychowicz H."/>
        </authorList>
    </citation>
    <scope>NUCLEOTIDE SEQUENCE [LARGE SCALE GENOMIC DNA]</scope>
    <source>
        <strain evidence="1 2">DSM 9705</strain>
    </source>
</reference>
<evidence type="ECO:0000313" key="1">
    <source>
        <dbReference type="EMBL" id="SHH52205.1"/>
    </source>
</evidence>
<keyword evidence="2" id="KW-1185">Reference proteome</keyword>
<dbReference type="Proteomes" id="UP000184139">
    <property type="component" value="Unassembled WGS sequence"/>
</dbReference>
<dbReference type="AlphaFoldDB" id="A0A1M5TN26"/>
<gene>
    <name evidence="1" type="ORF">SAMN02745124_00820</name>
</gene>
<proteinExistence type="predicted"/>
<name>A0A1M5TN26_9BACT</name>